<dbReference type="InterPro" id="IPR032710">
    <property type="entry name" value="NTF2-like_dom_sf"/>
</dbReference>
<dbReference type="PROSITE" id="PS50995">
    <property type="entry name" value="HTH_MARR_2"/>
    <property type="match status" value="1"/>
</dbReference>
<dbReference type="SUPFAM" id="SSF54427">
    <property type="entry name" value="NTF2-like"/>
    <property type="match status" value="1"/>
</dbReference>
<keyword evidence="4" id="KW-0804">Transcription</keyword>
<dbReference type="EMBL" id="ANFO01000238">
    <property type="protein sequence ID" value="KGQ11173.1"/>
    <property type="molecule type" value="Genomic_DNA"/>
</dbReference>
<dbReference type="Gene3D" id="3.10.450.50">
    <property type="match status" value="1"/>
</dbReference>
<dbReference type="GO" id="GO:0003700">
    <property type="term" value="F:DNA-binding transcription factor activity"/>
    <property type="evidence" value="ECO:0007669"/>
    <property type="project" value="InterPro"/>
</dbReference>
<feature type="domain" description="HTH marR-type" evidence="6">
    <location>
        <begin position="195"/>
        <end position="328"/>
    </location>
</feature>
<dbReference type="PANTHER" id="PTHR33164:SF87">
    <property type="entry name" value="MULTIPLE ANTIBIOTIC RESISTANCE PROTEIN MARR"/>
    <property type="match status" value="1"/>
</dbReference>
<evidence type="ECO:0000313" key="8">
    <source>
        <dbReference type="Proteomes" id="UP000030106"/>
    </source>
</evidence>
<dbReference type="PANTHER" id="PTHR33164">
    <property type="entry name" value="TRANSCRIPTIONAL REGULATOR, MARR FAMILY"/>
    <property type="match status" value="1"/>
</dbReference>
<dbReference type="InterPro" id="IPR036388">
    <property type="entry name" value="WH-like_DNA-bd_sf"/>
</dbReference>
<dbReference type="HOGENOM" id="CLU_826358_0_0_1"/>
<reference evidence="7 8" key="1">
    <citation type="submission" date="2012-10" db="EMBL/GenBank/DDBJ databases">
        <title>Genome sequencing and analysis of entomopathogenic fungi Beauveria bassiana D1-5.</title>
        <authorList>
            <person name="Li Q."/>
            <person name="Wang L."/>
            <person name="Zhang Z."/>
            <person name="Wang Q."/>
            <person name="Ren J."/>
            <person name="Wang M."/>
            <person name="Xu W."/>
            <person name="Wang J."/>
            <person name="Lu Y."/>
            <person name="Du Q."/>
            <person name="Sun Z."/>
        </authorList>
    </citation>
    <scope>NUCLEOTIDE SEQUENCE [LARGE SCALE GENOMIC DNA]</scope>
    <source>
        <strain evidence="7 8">D1-5</strain>
    </source>
</reference>
<comment type="caution">
    <text evidence="7">The sequence shown here is derived from an EMBL/GenBank/DDBJ whole genome shotgun (WGS) entry which is preliminary data.</text>
</comment>
<dbReference type="InterPro" id="IPR039422">
    <property type="entry name" value="MarR/SlyA-like"/>
</dbReference>
<dbReference type="GO" id="GO:0006950">
    <property type="term" value="P:response to stress"/>
    <property type="evidence" value="ECO:0007669"/>
    <property type="project" value="TreeGrafter"/>
</dbReference>
<dbReference type="GO" id="GO:0003677">
    <property type="term" value="F:DNA binding"/>
    <property type="evidence" value="ECO:0007669"/>
    <property type="project" value="UniProtKB-KW"/>
</dbReference>
<keyword evidence="2" id="KW-0843">Virulence</keyword>
<evidence type="ECO:0000256" key="5">
    <source>
        <dbReference type="ARBA" id="ARBA00040307"/>
    </source>
</evidence>
<evidence type="ECO:0000256" key="4">
    <source>
        <dbReference type="ARBA" id="ARBA00023163"/>
    </source>
</evidence>
<evidence type="ECO:0000313" key="7">
    <source>
        <dbReference type="EMBL" id="KGQ11173.1"/>
    </source>
</evidence>
<dbReference type="AlphaFoldDB" id="A0A0A2VUB3"/>
<dbReference type="InterPro" id="IPR000835">
    <property type="entry name" value="HTH_MarR-typ"/>
</dbReference>
<evidence type="ECO:0000256" key="3">
    <source>
        <dbReference type="ARBA" id="ARBA00023125"/>
    </source>
</evidence>
<dbReference type="PRINTS" id="PR00598">
    <property type="entry name" value="HTHMARR"/>
</dbReference>
<evidence type="ECO:0000256" key="2">
    <source>
        <dbReference type="ARBA" id="ARBA00023026"/>
    </source>
</evidence>
<keyword evidence="3" id="KW-0238">DNA-binding</keyword>
<dbReference type="InterPro" id="IPR055166">
    <property type="entry name" value="Transc_reg_Sar_Rot_HTH"/>
</dbReference>
<dbReference type="SMART" id="SM00347">
    <property type="entry name" value="HTH_MARR"/>
    <property type="match status" value="1"/>
</dbReference>
<dbReference type="SUPFAM" id="SSF46785">
    <property type="entry name" value="Winged helix' DNA-binding domain"/>
    <property type="match status" value="1"/>
</dbReference>
<accession>A0A0A2VUB3</accession>
<dbReference type="Pfam" id="PF22381">
    <property type="entry name" value="Staph_reg_Sar_Rot"/>
    <property type="match status" value="1"/>
</dbReference>
<keyword evidence="1" id="KW-0805">Transcription regulation</keyword>
<dbReference type="InterPro" id="IPR023187">
    <property type="entry name" value="Tscrpt_reg_MarR-type_CS"/>
</dbReference>
<organism evidence="7 8">
    <name type="scientific">Beauveria bassiana D1-5</name>
    <dbReference type="NCBI Taxonomy" id="1245745"/>
    <lineage>
        <taxon>Eukaryota</taxon>
        <taxon>Fungi</taxon>
        <taxon>Dikarya</taxon>
        <taxon>Ascomycota</taxon>
        <taxon>Pezizomycotina</taxon>
        <taxon>Sordariomycetes</taxon>
        <taxon>Hypocreomycetidae</taxon>
        <taxon>Hypocreales</taxon>
        <taxon>Cordycipitaceae</taxon>
        <taxon>Beauveria</taxon>
    </lineage>
</organism>
<sequence length="336" mass="37964">MQPRCGLAKMTGFGQRHEVAKDRLAINDLINGWMHRDLAQWDKLSALFHPEGTIEVTWFEGLASEFIQGSMRMGKSDISTKHLIGTPVVSFNSTQDKAISETNAMIIGQNHRLEMGATCHNRFYDMLEKRQGVWRILRRQVVYDFGSFDFPFGPVDIDKEAAKRYPAAYAPLAYLLEKSGFPANNMSNTAGNPSSKLHLGLLIHLSNQFKDQLITQYFSPMGITGAQFKVLISIFKGFNSPVEVSKNLVMDTGAMSRMLERMVKRDLIVRNVNPEDKRQVILALTEKGQELCEAFQNDALASIIGTLTERLTPEESKQLNELLIKMLPDEITERHL</sequence>
<evidence type="ECO:0000259" key="6">
    <source>
        <dbReference type="PROSITE" id="PS50995"/>
    </source>
</evidence>
<dbReference type="Pfam" id="PF13577">
    <property type="entry name" value="SnoaL_4"/>
    <property type="match status" value="1"/>
</dbReference>
<gene>
    <name evidence="7" type="ORF">BBAD15_g3114</name>
</gene>
<dbReference type="InterPro" id="IPR037401">
    <property type="entry name" value="SnoaL-like"/>
</dbReference>
<dbReference type="Gene3D" id="1.10.10.10">
    <property type="entry name" value="Winged helix-like DNA-binding domain superfamily/Winged helix DNA-binding domain"/>
    <property type="match status" value="1"/>
</dbReference>
<dbReference type="PROSITE" id="PS01117">
    <property type="entry name" value="HTH_MARR_1"/>
    <property type="match status" value="1"/>
</dbReference>
<evidence type="ECO:0000256" key="1">
    <source>
        <dbReference type="ARBA" id="ARBA00023015"/>
    </source>
</evidence>
<dbReference type="Proteomes" id="UP000030106">
    <property type="component" value="Unassembled WGS sequence"/>
</dbReference>
<name>A0A0A2VUB3_BEABA</name>
<dbReference type="InterPro" id="IPR036390">
    <property type="entry name" value="WH_DNA-bd_sf"/>
</dbReference>
<protein>
    <recommendedName>
        <fullName evidence="5">HTH-type transcriptional regulator MgrA</fullName>
    </recommendedName>
</protein>
<proteinExistence type="predicted"/>